<name>A0ACB7V0F9_DIOAL</name>
<keyword evidence="2" id="KW-1185">Reference proteome</keyword>
<sequence length="108" mass="12320">MKNQMDGLRFRLESLLNVKDRQQDGRQILNKIFLFVVLEGVIVRGCDFSSPGFSPSSCVCVCFFPVLCLCESLCLYVHVLTSSPITALHRLWHFTDYGMIITYIYGGF</sequence>
<evidence type="ECO:0000313" key="2">
    <source>
        <dbReference type="Proteomes" id="UP000827976"/>
    </source>
</evidence>
<accession>A0ACB7V0F9</accession>
<evidence type="ECO:0000313" key="1">
    <source>
        <dbReference type="EMBL" id="KAH7666748.1"/>
    </source>
</evidence>
<reference evidence="2" key="1">
    <citation type="journal article" date="2022" name="Nat. Commun.">
        <title>Chromosome evolution and the genetic basis of agronomically important traits in greater yam.</title>
        <authorList>
            <person name="Bredeson J.V."/>
            <person name="Lyons J.B."/>
            <person name="Oniyinde I.O."/>
            <person name="Okereke N.R."/>
            <person name="Kolade O."/>
            <person name="Nnabue I."/>
            <person name="Nwadili C.O."/>
            <person name="Hribova E."/>
            <person name="Parker M."/>
            <person name="Nwogha J."/>
            <person name="Shu S."/>
            <person name="Carlson J."/>
            <person name="Kariba R."/>
            <person name="Muthemba S."/>
            <person name="Knop K."/>
            <person name="Barton G.J."/>
            <person name="Sherwood A.V."/>
            <person name="Lopez-Montes A."/>
            <person name="Asiedu R."/>
            <person name="Jamnadass R."/>
            <person name="Muchugi A."/>
            <person name="Goodstein D."/>
            <person name="Egesi C.N."/>
            <person name="Featherston J."/>
            <person name="Asfaw A."/>
            <person name="Simpson G.G."/>
            <person name="Dolezel J."/>
            <person name="Hendre P.S."/>
            <person name="Van Deynze A."/>
            <person name="Kumar P.L."/>
            <person name="Obidiegwu J.E."/>
            <person name="Bhattacharjee R."/>
            <person name="Rokhsar D.S."/>
        </authorList>
    </citation>
    <scope>NUCLEOTIDE SEQUENCE [LARGE SCALE GENOMIC DNA]</scope>
    <source>
        <strain evidence="2">cv. TDa95/00328</strain>
    </source>
</reference>
<dbReference type="Proteomes" id="UP000827976">
    <property type="component" value="Chromosome 12"/>
</dbReference>
<comment type="caution">
    <text evidence="1">The sequence shown here is derived from an EMBL/GenBank/DDBJ whole genome shotgun (WGS) entry which is preliminary data.</text>
</comment>
<gene>
    <name evidence="1" type="ORF">IHE45_12G016400</name>
</gene>
<organism evidence="1 2">
    <name type="scientific">Dioscorea alata</name>
    <name type="common">Purple yam</name>
    <dbReference type="NCBI Taxonomy" id="55571"/>
    <lineage>
        <taxon>Eukaryota</taxon>
        <taxon>Viridiplantae</taxon>
        <taxon>Streptophyta</taxon>
        <taxon>Embryophyta</taxon>
        <taxon>Tracheophyta</taxon>
        <taxon>Spermatophyta</taxon>
        <taxon>Magnoliopsida</taxon>
        <taxon>Liliopsida</taxon>
        <taxon>Dioscoreales</taxon>
        <taxon>Dioscoreaceae</taxon>
        <taxon>Dioscorea</taxon>
    </lineage>
</organism>
<proteinExistence type="predicted"/>
<protein>
    <submittedName>
        <fullName evidence="1">Uncharacterized protein</fullName>
    </submittedName>
</protein>
<dbReference type="EMBL" id="CM037022">
    <property type="protein sequence ID" value="KAH7666748.1"/>
    <property type="molecule type" value="Genomic_DNA"/>
</dbReference>